<keyword evidence="3 5" id="KW-1133">Transmembrane helix</keyword>
<keyword evidence="4 5" id="KW-0472">Membrane</keyword>
<feature type="transmembrane region" description="Helical" evidence="5">
    <location>
        <begin position="261"/>
        <end position="280"/>
    </location>
</feature>
<dbReference type="EMBL" id="CP003985">
    <property type="protein sequence ID" value="AGF78364.1"/>
    <property type="molecule type" value="Genomic_DNA"/>
</dbReference>
<dbReference type="STRING" id="1167006.UWK_01806"/>
<dbReference type="InterPro" id="IPR002797">
    <property type="entry name" value="Polysacc_synth"/>
</dbReference>
<evidence type="ECO:0000256" key="4">
    <source>
        <dbReference type="ARBA" id="ARBA00023136"/>
    </source>
</evidence>
<name>M1NFB9_DESSD</name>
<feature type="transmembrane region" description="Helical" evidence="5">
    <location>
        <begin position="400"/>
        <end position="419"/>
    </location>
</feature>
<dbReference type="OrthoDB" id="103403at2"/>
<feature type="transmembrane region" description="Helical" evidence="5">
    <location>
        <begin position="92"/>
        <end position="112"/>
    </location>
</feature>
<dbReference type="InterPro" id="IPR052556">
    <property type="entry name" value="PolySynth_Transporter"/>
</dbReference>
<accession>M1NFB9</accession>
<dbReference type="RefSeq" id="WP_015404055.1">
    <property type="nucleotide sequence ID" value="NC_020304.1"/>
</dbReference>
<evidence type="ECO:0000256" key="2">
    <source>
        <dbReference type="ARBA" id="ARBA00022692"/>
    </source>
</evidence>
<keyword evidence="2 5" id="KW-0812">Transmembrane</keyword>
<sequence>MHTAYIKTLFKTQRGRLNNLSILLFSNIYMAGLGFVTTIKIANALGAAKFGELTYAIAVGTILAANIRFGMDRSLIRDLTHYPGRFNETLTVSLLIRGLLFCLCSITLLILVTLPDSILNISWGMFWICIATMLSPLQIANVFDVWECQGRHAIYSCAERTIYFILIWTVLFLEPARLNLELIGGALTIAVLFFLILQYHYAWKRLTPNLKGMSIKHTKKSIFALLSSNKWLWMASLATLALTALNSIALKHAAGFSDLGVYGASFQLLSIGTLLLKNIARIGRPILARQTTPGSISGRGIIHFLVIYLAFAILAVSIIALPAIVIPKKILLTFFIPEYANGYWVLRLFGICLLAYVFDILLGQFIILLRIDKVFFSARLAAGMVSLTACLILAPHFGATGAAIALLAGEVILATVYILKATKYIKKLPTTCL</sequence>
<feature type="transmembrane region" description="Helical" evidence="5">
    <location>
        <begin position="222"/>
        <end position="249"/>
    </location>
</feature>
<dbReference type="Proteomes" id="UP000011721">
    <property type="component" value="Chromosome"/>
</dbReference>
<comment type="subcellular location">
    <subcellularLocation>
        <location evidence="1">Membrane</location>
        <topology evidence="1">Multi-pass membrane protein</topology>
    </subcellularLocation>
</comment>
<evidence type="ECO:0000313" key="6">
    <source>
        <dbReference type="EMBL" id="AGF78364.1"/>
    </source>
</evidence>
<dbReference type="GO" id="GO:0016020">
    <property type="term" value="C:membrane"/>
    <property type="evidence" value="ECO:0007669"/>
    <property type="project" value="UniProtKB-SubCell"/>
</dbReference>
<feature type="transmembrane region" description="Helical" evidence="5">
    <location>
        <begin position="153"/>
        <end position="171"/>
    </location>
</feature>
<protein>
    <submittedName>
        <fullName evidence="6">Membrane protein involved in the export of O-antigen and teichoic acid</fullName>
    </submittedName>
</protein>
<dbReference type="AlphaFoldDB" id="M1NFB9"/>
<evidence type="ECO:0000256" key="3">
    <source>
        <dbReference type="ARBA" id="ARBA00022989"/>
    </source>
</evidence>
<dbReference type="Pfam" id="PF01943">
    <property type="entry name" value="Polysacc_synt"/>
    <property type="match status" value="1"/>
</dbReference>
<feature type="transmembrane region" description="Helical" evidence="5">
    <location>
        <begin position="183"/>
        <end position="201"/>
    </location>
</feature>
<feature type="transmembrane region" description="Helical" evidence="5">
    <location>
        <begin position="376"/>
        <end position="394"/>
    </location>
</feature>
<feature type="transmembrane region" description="Helical" evidence="5">
    <location>
        <begin position="344"/>
        <end position="369"/>
    </location>
</feature>
<evidence type="ECO:0000313" key="7">
    <source>
        <dbReference type="Proteomes" id="UP000011721"/>
    </source>
</evidence>
<proteinExistence type="predicted"/>
<dbReference type="PANTHER" id="PTHR43424:SF1">
    <property type="entry name" value="LOCUS PUTATIVE PROTEIN 1-RELATED"/>
    <property type="match status" value="1"/>
</dbReference>
<dbReference type="KEGG" id="dsf:UWK_01806"/>
<reference evidence="7" key="1">
    <citation type="journal article" date="2013" name="Stand. Genomic Sci.">
        <title>Complete genome sequence of Desulfocapsa sulfexigens, a marine deltaproteobacterium specialized in disproportionating inorganic sulfur compounds.</title>
        <authorList>
            <person name="Finster K.W."/>
            <person name="Kjeldsen K.U."/>
            <person name="Kube M."/>
            <person name="Reinhardt R."/>
            <person name="Mussmann M."/>
            <person name="Amann R."/>
            <person name="Schreiber L."/>
        </authorList>
    </citation>
    <scope>NUCLEOTIDE SEQUENCE [LARGE SCALE GENOMIC DNA]</scope>
    <source>
        <strain evidence="7">DSM 10523 / SB164P1</strain>
    </source>
</reference>
<evidence type="ECO:0000256" key="1">
    <source>
        <dbReference type="ARBA" id="ARBA00004141"/>
    </source>
</evidence>
<keyword evidence="7" id="KW-1185">Reference proteome</keyword>
<feature type="transmembrane region" description="Helical" evidence="5">
    <location>
        <begin position="53"/>
        <end position="71"/>
    </location>
</feature>
<dbReference type="HOGENOM" id="CLU_632713_0_0_7"/>
<evidence type="ECO:0000256" key="5">
    <source>
        <dbReference type="SAM" id="Phobius"/>
    </source>
</evidence>
<dbReference type="eggNOG" id="COG2244">
    <property type="taxonomic scope" value="Bacteria"/>
</dbReference>
<feature type="transmembrane region" description="Helical" evidence="5">
    <location>
        <begin position="301"/>
        <end position="324"/>
    </location>
</feature>
<gene>
    <name evidence="6" type="ordered locus">UWK_01806</name>
</gene>
<organism evidence="6 7">
    <name type="scientific">Desulfocapsa sulfexigens (strain DSM 10523 / SB164P1)</name>
    <dbReference type="NCBI Taxonomy" id="1167006"/>
    <lineage>
        <taxon>Bacteria</taxon>
        <taxon>Pseudomonadati</taxon>
        <taxon>Thermodesulfobacteriota</taxon>
        <taxon>Desulfobulbia</taxon>
        <taxon>Desulfobulbales</taxon>
        <taxon>Desulfocapsaceae</taxon>
        <taxon>Desulfocapsa</taxon>
    </lineage>
</organism>
<feature type="transmembrane region" description="Helical" evidence="5">
    <location>
        <begin position="20"/>
        <end position="41"/>
    </location>
</feature>
<feature type="transmembrane region" description="Helical" evidence="5">
    <location>
        <begin position="124"/>
        <end position="146"/>
    </location>
</feature>
<dbReference type="PANTHER" id="PTHR43424">
    <property type="entry name" value="LOCUS PUTATIVE PROTEIN 1-RELATED"/>
    <property type="match status" value="1"/>
</dbReference>